<gene>
    <name evidence="1" type="ORF">O6H91_15G077400</name>
</gene>
<accession>A0ACC2BJY1</accession>
<dbReference type="EMBL" id="CM055106">
    <property type="protein sequence ID" value="KAJ7530067.1"/>
    <property type="molecule type" value="Genomic_DNA"/>
</dbReference>
<protein>
    <submittedName>
        <fullName evidence="1">Uncharacterized protein</fullName>
    </submittedName>
</protein>
<proteinExistence type="predicted"/>
<dbReference type="Proteomes" id="UP001162992">
    <property type="component" value="Chromosome 15"/>
</dbReference>
<evidence type="ECO:0000313" key="2">
    <source>
        <dbReference type="Proteomes" id="UP001162992"/>
    </source>
</evidence>
<sequence>MVKVGWIAQRASQLFFLVILLQLPLFRIPCRSGFCSSPLEVTAVQFAASEIVHPMLLKLILYPGAFVRHVFVEGNFPRWQNILQEYNLSRLPPPSSTEKFRIEVIAGSYFAVAGSLVSLLKPGRMSLFGMLLVTWGLMKEGLFDKKVDGEPSPNEVHAQPTLVLALILAVLSIKYDMQKVQKLTQPVVKPLKSSSKAKIK</sequence>
<evidence type="ECO:0000313" key="1">
    <source>
        <dbReference type="EMBL" id="KAJ7530067.1"/>
    </source>
</evidence>
<name>A0ACC2BJY1_DIPCM</name>
<organism evidence="1 2">
    <name type="scientific">Diphasiastrum complanatum</name>
    <name type="common">Issler's clubmoss</name>
    <name type="synonym">Lycopodium complanatum</name>
    <dbReference type="NCBI Taxonomy" id="34168"/>
    <lineage>
        <taxon>Eukaryota</taxon>
        <taxon>Viridiplantae</taxon>
        <taxon>Streptophyta</taxon>
        <taxon>Embryophyta</taxon>
        <taxon>Tracheophyta</taxon>
        <taxon>Lycopodiopsida</taxon>
        <taxon>Lycopodiales</taxon>
        <taxon>Lycopodiaceae</taxon>
        <taxon>Lycopodioideae</taxon>
        <taxon>Diphasiastrum</taxon>
    </lineage>
</organism>
<comment type="caution">
    <text evidence="1">The sequence shown here is derived from an EMBL/GenBank/DDBJ whole genome shotgun (WGS) entry which is preliminary data.</text>
</comment>
<reference evidence="2" key="1">
    <citation type="journal article" date="2024" name="Proc. Natl. Acad. Sci. U.S.A.">
        <title>Extraordinary preservation of gene collinearity over three hundred million years revealed in homosporous lycophytes.</title>
        <authorList>
            <person name="Li C."/>
            <person name="Wickell D."/>
            <person name="Kuo L.Y."/>
            <person name="Chen X."/>
            <person name="Nie B."/>
            <person name="Liao X."/>
            <person name="Peng D."/>
            <person name="Ji J."/>
            <person name="Jenkins J."/>
            <person name="Williams M."/>
            <person name="Shu S."/>
            <person name="Plott C."/>
            <person name="Barry K."/>
            <person name="Rajasekar S."/>
            <person name="Grimwood J."/>
            <person name="Han X."/>
            <person name="Sun S."/>
            <person name="Hou Z."/>
            <person name="He W."/>
            <person name="Dai G."/>
            <person name="Sun C."/>
            <person name="Schmutz J."/>
            <person name="Leebens-Mack J.H."/>
            <person name="Li F.W."/>
            <person name="Wang L."/>
        </authorList>
    </citation>
    <scope>NUCLEOTIDE SEQUENCE [LARGE SCALE GENOMIC DNA]</scope>
    <source>
        <strain evidence="2">cv. PW_Plant_1</strain>
    </source>
</reference>
<keyword evidence="2" id="KW-1185">Reference proteome</keyword>